<dbReference type="EMBL" id="JAIZAY010000006">
    <property type="protein sequence ID" value="KAJ8039702.1"/>
    <property type="molecule type" value="Genomic_DNA"/>
</dbReference>
<keyword evidence="4 10" id="KW-0812">Transmembrane</keyword>
<evidence type="ECO:0000256" key="1">
    <source>
        <dbReference type="ARBA" id="ARBA00004439"/>
    </source>
</evidence>
<evidence type="ECO:0000256" key="8">
    <source>
        <dbReference type="ARBA" id="ARBA00023329"/>
    </source>
</evidence>
<protein>
    <submittedName>
        <fullName evidence="12">Vesicular inhibitory amino acid transporter</fullName>
    </submittedName>
</protein>
<proteinExistence type="inferred from homology"/>
<evidence type="ECO:0000313" key="13">
    <source>
        <dbReference type="Proteomes" id="UP001152320"/>
    </source>
</evidence>
<dbReference type="GO" id="GO:0006836">
    <property type="term" value="P:neurotransmitter transport"/>
    <property type="evidence" value="ECO:0007669"/>
    <property type="project" value="UniProtKB-KW"/>
</dbReference>
<keyword evidence="7 10" id="KW-0472">Membrane</keyword>
<feature type="transmembrane region" description="Helical" evidence="10">
    <location>
        <begin position="65"/>
        <end position="87"/>
    </location>
</feature>
<evidence type="ECO:0000256" key="6">
    <source>
        <dbReference type="ARBA" id="ARBA00022989"/>
    </source>
</evidence>
<reference evidence="12" key="1">
    <citation type="submission" date="2021-10" db="EMBL/GenBank/DDBJ databases">
        <title>Tropical sea cucumber genome reveals ecological adaptation and Cuvierian tubules defense mechanism.</title>
        <authorList>
            <person name="Chen T."/>
        </authorList>
    </citation>
    <scope>NUCLEOTIDE SEQUENCE</scope>
    <source>
        <strain evidence="12">Nanhai2018</strain>
        <tissue evidence="12">Muscle</tissue>
    </source>
</reference>
<feature type="transmembrane region" description="Helical" evidence="10">
    <location>
        <begin position="150"/>
        <end position="168"/>
    </location>
</feature>
<evidence type="ECO:0000256" key="7">
    <source>
        <dbReference type="ARBA" id="ARBA00023136"/>
    </source>
</evidence>
<feature type="region of interest" description="Disordered" evidence="9">
    <location>
        <begin position="107"/>
        <end position="127"/>
    </location>
</feature>
<sequence>MTQKEHTPDEIPLLSSVTTAEKKKSEGEKRDPQECNNDEDLSNDWQAIWNIINGQQGAALLGAPYAISVGGVWSLVSLLMVAIIANYTSKILVKCLFADDDEEDDESDIRSYSSSQSDGSISIDENGRPQRRIYNSYMEIADATIPGGGYFVRFSVFVSAFSIAIMYLQTVSAIAYDTVGRFVEVPQSLLLGIGAGFCLLFVFVSNLTKMSFLSLLAIISLVLLIISVTYFSMGKPDEWYTEYLLRFEFADFMLSTSIIVFNYSSQFFIIDIFDSMKEKTHFRAVLNFSTIISTFLFFAISLPACLVFGPSLNEFVILSFPVGIFKYSVNVAFIIKSIFSFPFAIYLSELYLPKCPFEVPDWATPSTEMGAYYFACFRRAVLVVLSFVVAMYLPSYAFILHFIGGSIMVFTEIILPAWFHWRLKRKAPFIQQLADVLIIVFGVIVGITTIFFEVENLFTPDEPMPTTPLPLS</sequence>
<dbReference type="Pfam" id="PF01490">
    <property type="entry name" value="Aa_trans"/>
    <property type="match status" value="2"/>
</dbReference>
<name>A0A9Q1H8I3_HOLLE</name>
<dbReference type="OrthoDB" id="6021076at2759"/>
<feature type="transmembrane region" description="Helical" evidence="10">
    <location>
        <begin position="252"/>
        <end position="273"/>
    </location>
</feature>
<dbReference type="GO" id="GO:0015179">
    <property type="term" value="F:L-amino acid transmembrane transporter activity"/>
    <property type="evidence" value="ECO:0007669"/>
    <property type="project" value="TreeGrafter"/>
</dbReference>
<keyword evidence="6 10" id="KW-1133">Transmembrane helix</keyword>
<feature type="transmembrane region" description="Helical" evidence="10">
    <location>
        <begin position="212"/>
        <end position="232"/>
    </location>
</feature>
<comment type="similarity">
    <text evidence="2">Belongs to the amino acid/polyamine transporter 2 family.</text>
</comment>
<dbReference type="PANTHER" id="PTHR22950:SF689">
    <property type="entry name" value="VESICULAR INHIBITORY AMINO ACID TRANSPORTER"/>
    <property type="match status" value="1"/>
</dbReference>
<organism evidence="12 13">
    <name type="scientific">Holothuria leucospilota</name>
    <name type="common">Black long sea cucumber</name>
    <name type="synonym">Mertensiothuria leucospilota</name>
    <dbReference type="NCBI Taxonomy" id="206669"/>
    <lineage>
        <taxon>Eukaryota</taxon>
        <taxon>Metazoa</taxon>
        <taxon>Echinodermata</taxon>
        <taxon>Eleutherozoa</taxon>
        <taxon>Echinozoa</taxon>
        <taxon>Holothuroidea</taxon>
        <taxon>Aspidochirotacea</taxon>
        <taxon>Aspidochirotida</taxon>
        <taxon>Holothuriidae</taxon>
        <taxon>Holothuria</taxon>
    </lineage>
</organism>
<comment type="caution">
    <text evidence="12">The sequence shown here is derived from an EMBL/GenBank/DDBJ whole genome shotgun (WGS) entry which is preliminary data.</text>
</comment>
<feature type="domain" description="Amino acid transporter transmembrane" evidence="11">
    <location>
        <begin position="45"/>
        <end position="102"/>
    </location>
</feature>
<evidence type="ECO:0000256" key="10">
    <source>
        <dbReference type="SAM" id="Phobius"/>
    </source>
</evidence>
<evidence type="ECO:0000256" key="4">
    <source>
        <dbReference type="ARBA" id="ARBA00022692"/>
    </source>
</evidence>
<evidence type="ECO:0000256" key="2">
    <source>
        <dbReference type="ARBA" id="ARBA00008066"/>
    </source>
</evidence>
<evidence type="ECO:0000313" key="12">
    <source>
        <dbReference type="EMBL" id="KAJ8039702.1"/>
    </source>
</evidence>
<feature type="region of interest" description="Disordered" evidence="9">
    <location>
        <begin position="1"/>
        <end position="39"/>
    </location>
</feature>
<dbReference type="GO" id="GO:0005774">
    <property type="term" value="C:vacuolar membrane"/>
    <property type="evidence" value="ECO:0007669"/>
    <property type="project" value="TreeGrafter"/>
</dbReference>
<evidence type="ECO:0000259" key="11">
    <source>
        <dbReference type="Pfam" id="PF01490"/>
    </source>
</evidence>
<keyword evidence="5" id="KW-0532">Neurotransmitter transport</keyword>
<evidence type="ECO:0000256" key="3">
    <source>
        <dbReference type="ARBA" id="ARBA00022448"/>
    </source>
</evidence>
<feature type="transmembrane region" description="Helical" evidence="10">
    <location>
        <begin position="285"/>
        <end position="309"/>
    </location>
</feature>
<keyword evidence="13" id="KW-1185">Reference proteome</keyword>
<feature type="compositionally biased region" description="Low complexity" evidence="9">
    <location>
        <begin position="110"/>
        <end position="124"/>
    </location>
</feature>
<dbReference type="AlphaFoldDB" id="A0A9Q1H8I3"/>
<feature type="domain" description="Amino acid transporter transmembrane" evidence="11">
    <location>
        <begin position="135"/>
        <end position="450"/>
    </location>
</feature>
<dbReference type="GO" id="GO:0030659">
    <property type="term" value="C:cytoplasmic vesicle membrane"/>
    <property type="evidence" value="ECO:0007669"/>
    <property type="project" value="UniProtKB-SubCell"/>
</dbReference>
<dbReference type="PANTHER" id="PTHR22950">
    <property type="entry name" value="AMINO ACID TRANSPORTER"/>
    <property type="match status" value="1"/>
</dbReference>
<accession>A0A9Q1H8I3</accession>
<evidence type="ECO:0000256" key="5">
    <source>
        <dbReference type="ARBA" id="ARBA00022775"/>
    </source>
</evidence>
<feature type="transmembrane region" description="Helical" evidence="10">
    <location>
        <begin position="188"/>
        <end position="205"/>
    </location>
</feature>
<feature type="transmembrane region" description="Helical" evidence="10">
    <location>
        <begin position="372"/>
        <end position="393"/>
    </location>
</feature>
<feature type="compositionally biased region" description="Basic and acidic residues" evidence="9">
    <location>
        <begin position="20"/>
        <end position="33"/>
    </location>
</feature>
<evidence type="ECO:0000256" key="9">
    <source>
        <dbReference type="SAM" id="MobiDB-lite"/>
    </source>
</evidence>
<comment type="subcellular location">
    <subcellularLocation>
        <location evidence="1">Cytoplasmic vesicle membrane</location>
        <topology evidence="1">Multi-pass membrane protein</topology>
    </subcellularLocation>
</comment>
<feature type="transmembrane region" description="Helical" evidence="10">
    <location>
        <begin position="329"/>
        <end position="352"/>
    </location>
</feature>
<feature type="transmembrane region" description="Helical" evidence="10">
    <location>
        <begin position="433"/>
        <end position="452"/>
    </location>
</feature>
<gene>
    <name evidence="12" type="ORF">HOLleu_13788</name>
</gene>
<feature type="transmembrane region" description="Helical" evidence="10">
    <location>
        <begin position="399"/>
        <end position="421"/>
    </location>
</feature>
<keyword evidence="3" id="KW-0813">Transport</keyword>
<dbReference type="InterPro" id="IPR013057">
    <property type="entry name" value="AA_transpt_TM"/>
</dbReference>
<keyword evidence="8" id="KW-0968">Cytoplasmic vesicle</keyword>
<dbReference type="Proteomes" id="UP001152320">
    <property type="component" value="Chromosome 6"/>
</dbReference>